<evidence type="ECO:0000256" key="1">
    <source>
        <dbReference type="ARBA" id="ARBA00004613"/>
    </source>
</evidence>
<keyword evidence="3" id="KW-0145">Chemotaxis</keyword>
<organism evidence="9 10">
    <name type="scientific">Camelus bactrianus</name>
    <name type="common">Bactrian camel</name>
    <dbReference type="NCBI Taxonomy" id="9837"/>
    <lineage>
        <taxon>Eukaryota</taxon>
        <taxon>Metazoa</taxon>
        <taxon>Chordata</taxon>
        <taxon>Craniata</taxon>
        <taxon>Vertebrata</taxon>
        <taxon>Euteleostomi</taxon>
        <taxon>Mammalia</taxon>
        <taxon>Eutheria</taxon>
        <taxon>Laurasiatheria</taxon>
        <taxon>Artiodactyla</taxon>
        <taxon>Tylopoda</taxon>
        <taxon>Camelidae</taxon>
        <taxon>Camelus</taxon>
    </lineage>
</organism>
<dbReference type="Proteomes" id="UP001732780">
    <property type="component" value="Chromosome 9"/>
</dbReference>
<proteinExistence type="inferred from homology"/>
<dbReference type="InterPro" id="IPR001811">
    <property type="entry name" value="Chemokine_IL8-like_dom"/>
</dbReference>
<accession>A0A9W3F6B9</accession>
<keyword evidence="6" id="KW-0732">Signal</keyword>
<evidence type="ECO:0000256" key="5">
    <source>
        <dbReference type="ARBA" id="ARBA00022525"/>
    </source>
</evidence>
<dbReference type="GO" id="GO:0048020">
    <property type="term" value="F:CCR chemokine receptor binding"/>
    <property type="evidence" value="ECO:0007669"/>
    <property type="project" value="TreeGrafter"/>
</dbReference>
<keyword evidence="7" id="KW-1015">Disulfide bond</keyword>
<dbReference type="GO" id="GO:0061844">
    <property type="term" value="P:antimicrobial humoral immune response mediated by antimicrobial peptide"/>
    <property type="evidence" value="ECO:0007669"/>
    <property type="project" value="TreeGrafter"/>
</dbReference>
<gene>
    <name evidence="10" type="primary">CX3CL1</name>
</gene>
<evidence type="ECO:0000256" key="4">
    <source>
        <dbReference type="ARBA" id="ARBA00022514"/>
    </source>
</evidence>
<evidence type="ECO:0000256" key="8">
    <source>
        <dbReference type="ARBA" id="ARBA00023198"/>
    </source>
</evidence>
<evidence type="ECO:0000256" key="3">
    <source>
        <dbReference type="ARBA" id="ARBA00022500"/>
    </source>
</evidence>
<dbReference type="GO" id="GO:0070098">
    <property type="term" value="P:chemokine-mediated signaling pathway"/>
    <property type="evidence" value="ECO:0007669"/>
    <property type="project" value="TreeGrafter"/>
</dbReference>
<evidence type="ECO:0000256" key="7">
    <source>
        <dbReference type="ARBA" id="ARBA00023157"/>
    </source>
</evidence>
<dbReference type="Gene3D" id="2.40.50.40">
    <property type="match status" value="1"/>
</dbReference>
<dbReference type="PRINTS" id="PR01721">
    <property type="entry name" value="FRACTALKINE"/>
</dbReference>
<dbReference type="GO" id="GO:0008009">
    <property type="term" value="F:chemokine activity"/>
    <property type="evidence" value="ECO:0007669"/>
    <property type="project" value="InterPro"/>
</dbReference>
<dbReference type="InterPro" id="IPR036048">
    <property type="entry name" value="Interleukin_8-like_sf"/>
</dbReference>
<protein>
    <submittedName>
        <fullName evidence="10">Fractalkine isoform X1</fullName>
    </submittedName>
</protein>
<evidence type="ECO:0000313" key="9">
    <source>
        <dbReference type="Proteomes" id="UP001732780"/>
    </source>
</evidence>
<dbReference type="GO" id="GO:0048245">
    <property type="term" value="P:eosinophil chemotaxis"/>
    <property type="evidence" value="ECO:0007669"/>
    <property type="project" value="TreeGrafter"/>
</dbReference>
<dbReference type="SMART" id="SM00199">
    <property type="entry name" value="SCY"/>
    <property type="match status" value="1"/>
</dbReference>
<evidence type="ECO:0000256" key="6">
    <source>
        <dbReference type="ARBA" id="ARBA00022729"/>
    </source>
</evidence>
<dbReference type="RefSeq" id="XP_010965601.2">
    <property type="nucleotide sequence ID" value="XM_010967299.2"/>
</dbReference>
<dbReference type="PANTHER" id="PTHR12015">
    <property type="entry name" value="SMALL INDUCIBLE CYTOKINE A"/>
    <property type="match status" value="1"/>
</dbReference>
<dbReference type="SUPFAM" id="SSF54117">
    <property type="entry name" value="Interleukin 8-like chemokines"/>
    <property type="match status" value="1"/>
</dbReference>
<name>A0A9W3F6B9_CAMBA</name>
<evidence type="ECO:0000256" key="2">
    <source>
        <dbReference type="ARBA" id="ARBA00010868"/>
    </source>
</evidence>
<dbReference type="AlphaFoldDB" id="A0A9W3F6B9"/>
<dbReference type="PANTHER" id="PTHR12015:SF92">
    <property type="entry name" value="FRACTALKINE"/>
    <property type="match status" value="1"/>
</dbReference>
<dbReference type="CTD" id="6376"/>
<dbReference type="Pfam" id="PF00048">
    <property type="entry name" value="IL8"/>
    <property type="match status" value="1"/>
</dbReference>
<evidence type="ECO:0000313" key="10">
    <source>
        <dbReference type="RefSeq" id="XP_010965601.2"/>
    </source>
</evidence>
<comment type="subcellular location">
    <subcellularLocation>
        <location evidence="1">Secreted</location>
    </subcellularLocation>
</comment>
<keyword evidence="9" id="KW-1185">Reference proteome</keyword>
<keyword evidence="8" id="KW-0395">Inflammatory response</keyword>
<sequence length="491" mass="52608">MRSQSSTPAQTLTQSQGAGSVPWQHLEESSRCTQAPFLSPPTAFLPAACGGRGAGRRRRRQRESEAAEPHYKSQQSSGSEQTALSFNEGPCRLLCHPPTPDSHLSSAMALPPLSWLLRLAAFCHLTMLLAGQQRGVNKCSIQCSKMTTSKIPVNRLVQYQRNQESCNRRAIILTTVKGLLICADPKEEWVQKAMEYLDRQTAAPAQNGGTFERQIGTSEPATTPATRGMDRSAVSQTKVTGESSSQEAQRAFETSPELPTGVADSRGTRSPSTSEAPDGRPKRTELFNEAAITTTTSWQSSTAYQPGSGLWAKEKASEAPSTQASSTQAPTISHAALENNTGSEGQPVWIKTQYPTPENSLGPNEMGPISTPMDAFVGTGSTPDIFVVPVSSEGAPSMDPLLLGSMAPRAEEPIHTTVDPQRLGIPDSQAATRRQAVGLLAFLGLLFCLGLAMFAYQRLQGCPRKTAGDTINGLCYVPRSCGSNTYVLVPV</sequence>
<dbReference type="InterPro" id="IPR039809">
    <property type="entry name" value="Chemokine_b/g/d"/>
</dbReference>
<keyword evidence="4" id="KW-0202">Cytokine</keyword>
<keyword evidence="5" id="KW-0964">Secreted</keyword>
<dbReference type="GO" id="GO:0005615">
    <property type="term" value="C:extracellular space"/>
    <property type="evidence" value="ECO:0007669"/>
    <property type="project" value="UniProtKB-KW"/>
</dbReference>
<dbReference type="GO" id="GO:0006954">
    <property type="term" value="P:inflammatory response"/>
    <property type="evidence" value="ECO:0007669"/>
    <property type="project" value="UniProtKB-KW"/>
</dbReference>
<dbReference type="FunFam" id="2.40.50.40:FF:000012">
    <property type="entry name" value="C-C motif chemokine"/>
    <property type="match status" value="1"/>
</dbReference>
<comment type="similarity">
    <text evidence="2">Belongs to the intercrine beta (chemokine CC) family.</text>
</comment>
<reference evidence="10" key="1">
    <citation type="submission" date="2025-08" db="UniProtKB">
        <authorList>
            <consortium name="RefSeq"/>
        </authorList>
    </citation>
    <scope>IDENTIFICATION</scope>
    <source>
        <tissue evidence="10">Blood</tissue>
    </source>
</reference>
<dbReference type="GO" id="GO:0030335">
    <property type="term" value="P:positive regulation of cell migration"/>
    <property type="evidence" value="ECO:0007669"/>
    <property type="project" value="TreeGrafter"/>
</dbReference>